<name>A0ACC7NWQ7_9BACL</name>
<keyword evidence="2" id="KW-1185">Reference proteome</keyword>
<dbReference type="Proteomes" id="UP001631969">
    <property type="component" value="Unassembled WGS sequence"/>
</dbReference>
<evidence type="ECO:0000313" key="2">
    <source>
        <dbReference type="Proteomes" id="UP001631969"/>
    </source>
</evidence>
<accession>A0ACC7NWQ7</accession>
<dbReference type="EMBL" id="JBJURJ010000007">
    <property type="protein sequence ID" value="MFM9329178.1"/>
    <property type="molecule type" value="Genomic_DNA"/>
</dbReference>
<gene>
    <name evidence="1" type="ORF">ACI1P1_12855</name>
</gene>
<protein>
    <submittedName>
        <fullName evidence="1">Uncharacterized protein</fullName>
    </submittedName>
</protein>
<reference evidence="1" key="1">
    <citation type="submission" date="2024-12" db="EMBL/GenBank/DDBJ databases">
        <authorList>
            <person name="Wu N."/>
        </authorList>
    </citation>
    <scope>NUCLEOTIDE SEQUENCE</scope>
    <source>
        <strain evidence="1">P15</strain>
    </source>
</reference>
<organism evidence="1 2">
    <name type="scientific">Paenibacillus mesotrionivorans</name>
    <dbReference type="NCBI Taxonomy" id="3160968"/>
    <lineage>
        <taxon>Bacteria</taxon>
        <taxon>Bacillati</taxon>
        <taxon>Bacillota</taxon>
        <taxon>Bacilli</taxon>
        <taxon>Bacillales</taxon>
        <taxon>Paenibacillaceae</taxon>
        <taxon>Paenibacillus</taxon>
    </lineage>
</organism>
<proteinExistence type="predicted"/>
<sequence length="798" mass="87260">MFEKLTKRFDQVTKALNRITKLELTGELTKLKVPEEFLKLKMIGELTELKIAEDLLKLELTGELTELSTPDKLLKLKLSGELKDLKVPDRLLEQVTEKKNGKADKSKGGKNGRNSRGKKSAPSIGEKLKSALDASFIKLTFPIWELQEQLNKSLGKLKISDTISKIVPPKIKNAFSNFKMGSESNASKRLNSEKNKGSQSKRKKATGSKFSSKSNPNDKPGILSRFGSSMKESWQKNSSNKLKMPGFMNLDNAKSVISSTMGAGMKQQQTKGAFIARAGNAQLGGAIYDKVAKQALQYGQKPEDALSSALSFTNTTMDPSKIAEMNKLAMRLAQMNPEKGLDGAASSMMDLFKGESSSMVDDFGMGESSVEASAALKAGKAGDIDGFIKGMDELLNKRNMTEQAFEGMMKSPAAQWEKAVNSFQFSLGLVGQMGLEAFGPLISMITEAFDSGKFTPFFTFFGKGLYVIVTLVSWLAEGFMGVLGFLGANLPLIAGLIASGLVVALWNVLPPLFAMIPPILTQAGAWFMANLPIFLIIGAIALLLFILIKLGVSAGQIVGFITGVFYTFFAYIKNSVAYFWNILISLKEFLLNVFKDPVYAIKKLVYDLAQNVAGFFGSVINGIVDKLNVLLKAAEKIGIKVPLIPEVEVDKWLEELKPTTTKDVVDLSNEKMQFENLADAFDNGFNKGEKLMDGLRSMKNPFNLDSKYGDAIPPIDNIKKVEEVGSINDTVEVSGEDLATMRELAEMKNIQNFVQMTPSVNVQTGDIRQESDINSIVARIEQVLTEQIVSSAQGVYGT</sequence>
<evidence type="ECO:0000313" key="1">
    <source>
        <dbReference type="EMBL" id="MFM9329178.1"/>
    </source>
</evidence>
<comment type="caution">
    <text evidence="1">The sequence shown here is derived from an EMBL/GenBank/DDBJ whole genome shotgun (WGS) entry which is preliminary data.</text>
</comment>